<dbReference type="GO" id="GO:0006814">
    <property type="term" value="P:sodium ion transport"/>
    <property type="evidence" value="ECO:0000318"/>
    <property type="project" value="GO_Central"/>
</dbReference>
<evidence type="ECO:0000256" key="3">
    <source>
        <dbReference type="ARBA" id="ARBA00022448"/>
    </source>
</evidence>
<feature type="transmembrane region" description="Helical" evidence="12">
    <location>
        <begin position="7"/>
        <end position="26"/>
    </location>
</feature>
<dbReference type="STRING" id="7070.D6WH58"/>
<evidence type="ECO:0000256" key="8">
    <source>
        <dbReference type="ARBA" id="ARBA00023065"/>
    </source>
</evidence>
<keyword evidence="8" id="KW-0406">Ion transport</keyword>
<keyword evidence="9 12" id="KW-0472">Membrane</keyword>
<comment type="subcellular location">
    <subcellularLocation>
        <location evidence="1">Cell membrane</location>
        <topology evidence="1">Multi-pass membrane protein</topology>
    </subcellularLocation>
</comment>
<feature type="transmembrane region" description="Helical" evidence="12">
    <location>
        <begin position="284"/>
        <end position="303"/>
    </location>
</feature>
<reference evidence="13 14" key="1">
    <citation type="journal article" date="2008" name="Nature">
        <title>The genome of the model beetle and pest Tribolium castaneum.</title>
        <authorList>
            <consortium name="Tribolium Genome Sequencing Consortium"/>
            <person name="Richards S."/>
            <person name="Gibbs R.A."/>
            <person name="Weinstock G.M."/>
            <person name="Brown S.J."/>
            <person name="Denell R."/>
            <person name="Beeman R.W."/>
            <person name="Gibbs R."/>
            <person name="Beeman R.W."/>
            <person name="Brown S.J."/>
            <person name="Bucher G."/>
            <person name="Friedrich M."/>
            <person name="Grimmelikhuijzen C.J."/>
            <person name="Klingler M."/>
            <person name="Lorenzen M."/>
            <person name="Richards S."/>
            <person name="Roth S."/>
            <person name="Schroder R."/>
            <person name="Tautz D."/>
            <person name="Zdobnov E.M."/>
            <person name="Muzny D."/>
            <person name="Gibbs R.A."/>
            <person name="Weinstock G.M."/>
            <person name="Attaway T."/>
            <person name="Bell S."/>
            <person name="Buhay C.J."/>
            <person name="Chandrabose M.N."/>
            <person name="Chavez D."/>
            <person name="Clerk-Blankenburg K.P."/>
            <person name="Cree A."/>
            <person name="Dao M."/>
            <person name="Davis C."/>
            <person name="Chacko J."/>
            <person name="Dinh H."/>
            <person name="Dugan-Rocha S."/>
            <person name="Fowler G."/>
            <person name="Garner T.T."/>
            <person name="Garnes J."/>
            <person name="Gnirke A."/>
            <person name="Hawes A."/>
            <person name="Hernandez J."/>
            <person name="Hines S."/>
            <person name="Holder M."/>
            <person name="Hume J."/>
            <person name="Jhangiani S.N."/>
            <person name="Joshi V."/>
            <person name="Khan Z.M."/>
            <person name="Jackson L."/>
            <person name="Kovar C."/>
            <person name="Kowis A."/>
            <person name="Lee S."/>
            <person name="Lewis L.R."/>
            <person name="Margolis J."/>
            <person name="Morgan M."/>
            <person name="Nazareth L.V."/>
            <person name="Nguyen N."/>
            <person name="Okwuonu G."/>
            <person name="Parker D."/>
            <person name="Richards S."/>
            <person name="Ruiz S.J."/>
            <person name="Santibanez J."/>
            <person name="Savard J."/>
            <person name="Scherer S.E."/>
            <person name="Schneider B."/>
            <person name="Sodergren E."/>
            <person name="Tautz D."/>
            <person name="Vattahil S."/>
            <person name="Villasana D."/>
            <person name="White C.S."/>
            <person name="Wright R."/>
            <person name="Park Y."/>
            <person name="Beeman R.W."/>
            <person name="Lord J."/>
            <person name="Oppert B."/>
            <person name="Lorenzen M."/>
            <person name="Brown S."/>
            <person name="Wang L."/>
            <person name="Savard J."/>
            <person name="Tautz D."/>
            <person name="Richards S."/>
            <person name="Weinstock G."/>
            <person name="Gibbs R.A."/>
            <person name="Liu Y."/>
            <person name="Worley K."/>
            <person name="Weinstock G."/>
            <person name="Elsik C.G."/>
            <person name="Reese J.T."/>
            <person name="Elhaik E."/>
            <person name="Landan G."/>
            <person name="Graur D."/>
            <person name="Arensburger P."/>
            <person name="Atkinson P."/>
            <person name="Beeman R.W."/>
            <person name="Beidler J."/>
            <person name="Brown S.J."/>
            <person name="Demuth J.P."/>
            <person name="Drury D.W."/>
            <person name="Du Y.Z."/>
            <person name="Fujiwara H."/>
            <person name="Lorenzen M."/>
            <person name="Maselli V."/>
            <person name="Osanai M."/>
            <person name="Park Y."/>
            <person name="Robertson H.M."/>
            <person name="Tu Z."/>
            <person name="Wang J.J."/>
            <person name="Wang S."/>
            <person name="Richards S."/>
            <person name="Song H."/>
            <person name="Zhang L."/>
            <person name="Sodergren E."/>
            <person name="Werner D."/>
            <person name="Stanke M."/>
            <person name="Morgenstern B."/>
            <person name="Solovyev V."/>
            <person name="Kosarev P."/>
            <person name="Brown G."/>
            <person name="Chen H.C."/>
            <person name="Ermolaeva O."/>
            <person name="Hlavina W."/>
            <person name="Kapustin Y."/>
            <person name="Kiryutin B."/>
            <person name="Kitts P."/>
            <person name="Maglott D."/>
            <person name="Pruitt K."/>
            <person name="Sapojnikov V."/>
            <person name="Souvorov A."/>
            <person name="Mackey A.J."/>
            <person name="Waterhouse R.M."/>
            <person name="Wyder S."/>
            <person name="Zdobnov E.M."/>
            <person name="Zdobnov E.M."/>
            <person name="Wyder S."/>
            <person name="Kriventseva E.V."/>
            <person name="Kadowaki T."/>
            <person name="Bork P."/>
            <person name="Aranda M."/>
            <person name="Bao R."/>
            <person name="Beermann A."/>
            <person name="Berns N."/>
            <person name="Bolognesi R."/>
            <person name="Bonneton F."/>
            <person name="Bopp D."/>
            <person name="Brown S.J."/>
            <person name="Bucher G."/>
            <person name="Butts T."/>
            <person name="Chaumot A."/>
            <person name="Denell R.E."/>
            <person name="Ferrier D.E."/>
            <person name="Friedrich M."/>
            <person name="Gordon C.M."/>
            <person name="Jindra M."/>
            <person name="Klingler M."/>
            <person name="Lan Q."/>
            <person name="Lattorff H.M."/>
            <person name="Laudet V."/>
            <person name="von Levetsow C."/>
            <person name="Liu Z."/>
            <person name="Lutz R."/>
            <person name="Lynch J.A."/>
            <person name="da Fonseca R.N."/>
            <person name="Posnien N."/>
            <person name="Reuter R."/>
            <person name="Roth S."/>
            <person name="Savard J."/>
            <person name="Schinko J.B."/>
            <person name="Schmitt C."/>
            <person name="Schoppmeier M."/>
            <person name="Schroder R."/>
            <person name="Shippy T.D."/>
            <person name="Simonnet F."/>
            <person name="Marques-Souza H."/>
            <person name="Tautz D."/>
            <person name="Tomoyasu Y."/>
            <person name="Trauner J."/>
            <person name="Van der Zee M."/>
            <person name="Vervoort M."/>
            <person name="Wittkopp N."/>
            <person name="Wimmer E.A."/>
            <person name="Yang X."/>
            <person name="Jones A.K."/>
            <person name="Sattelle D.B."/>
            <person name="Ebert P.R."/>
            <person name="Nelson D."/>
            <person name="Scott J.G."/>
            <person name="Beeman R.W."/>
            <person name="Muthukrishnan S."/>
            <person name="Kramer K.J."/>
            <person name="Arakane Y."/>
            <person name="Beeman R.W."/>
            <person name="Zhu Q."/>
            <person name="Hogenkamp D."/>
            <person name="Dixit R."/>
            <person name="Oppert B."/>
            <person name="Jiang H."/>
            <person name="Zou Z."/>
            <person name="Marshall J."/>
            <person name="Elpidina E."/>
            <person name="Vinokurov K."/>
            <person name="Oppert C."/>
            <person name="Zou Z."/>
            <person name="Evans J."/>
            <person name="Lu Z."/>
            <person name="Zhao P."/>
            <person name="Sumathipala N."/>
            <person name="Altincicek B."/>
            <person name="Vilcinskas A."/>
            <person name="Williams M."/>
            <person name="Hultmark D."/>
            <person name="Hetru C."/>
            <person name="Jiang H."/>
            <person name="Grimmelikhuijzen C.J."/>
            <person name="Hauser F."/>
            <person name="Cazzamali G."/>
            <person name="Williamson M."/>
            <person name="Park Y."/>
            <person name="Li B."/>
            <person name="Tanaka Y."/>
            <person name="Predel R."/>
            <person name="Neupert S."/>
            <person name="Schachtner J."/>
            <person name="Verleyen P."/>
            <person name="Raible F."/>
            <person name="Bork P."/>
            <person name="Friedrich M."/>
            <person name="Walden K.K."/>
            <person name="Robertson H.M."/>
            <person name="Angeli S."/>
            <person name="Foret S."/>
            <person name="Bucher G."/>
            <person name="Schuetz S."/>
            <person name="Maleszka R."/>
            <person name="Wimmer E.A."/>
            <person name="Beeman R.W."/>
            <person name="Lorenzen M."/>
            <person name="Tomoyasu Y."/>
            <person name="Miller S.C."/>
            <person name="Grossmann D."/>
            <person name="Bucher G."/>
        </authorList>
    </citation>
    <scope>NUCLEOTIDE SEQUENCE [LARGE SCALE GENOMIC DNA]</scope>
    <source>
        <strain evidence="13 14">Georgia GA2</strain>
    </source>
</reference>
<feature type="transmembrane region" description="Helical" evidence="12">
    <location>
        <begin position="505"/>
        <end position="524"/>
    </location>
</feature>
<sequence>MRSKKNNVIVIALSVTVCHFSALTFLGVPADVYRFGAFYWWTCLSMILVVILTAYIYLPVFFNLEIVSIYEYLERRFDRKTKLLSSFLFVLAEALYSPLVIYTPSLAFSAATGINVHIITSVMCGICVCYTAIGGLKAVIWTDFLQFIVIVATMLFIIFIGLQTQGGFLSVWNTAIVGQRLDIFDMSVVVTVAILTGLSIYDRYVKCDPLISKTIEKHDQIVPYYILDVTGNMNGISGVFMGTIFCAALSSLSSGFNATSNVIYKDFLTLFLKRNISKRKVTNILQLIVVVAGLFAVMMGFLVEHLGELVPLTISVTGMVSGPSMGIYTLGMMFPKANSNGAFYGALGGILGSAAFLVPKEYYQYHNLISYPHKPLSTENCNSNLTFFSSLDNKTVSESLIYFALSMSVVATVCTLTGLLIYDRYVKCDPLISKTIAKQDQIVPYYILDVTGNMNGISGIFMGTIFCSALSSLSSGLNAMSSVIYKDFVTLFLKRNISKRKETNILRLIVVIAGLFAVVMGFLVEHLGELVPLTISLTGMVAGPSMGMFTLGVLFPKANSNGAFYGALGGILGSAALVVPREYYQYQNLFSYSHKPLGENCIDNITFLSTLLHNKTVPVENAFQPHYIFRISFYYFCLIGVVITVGLGLIVSSMSNKNDLQVDKKLISPVCHFLLPKQRGGDDVMEHCVENQELQEQDK</sequence>
<keyword evidence="5 12" id="KW-0812">Transmembrane</keyword>
<reference evidence="13 14" key="2">
    <citation type="journal article" date="2010" name="Nucleic Acids Res.">
        <title>BeetleBase in 2010: revisions to provide comprehensive genomic information for Tribolium castaneum.</title>
        <authorList>
            <person name="Kim H.S."/>
            <person name="Murphy T."/>
            <person name="Xia J."/>
            <person name="Caragea D."/>
            <person name="Park Y."/>
            <person name="Beeman R.W."/>
            <person name="Lorenzen M.D."/>
            <person name="Butcher S."/>
            <person name="Manak J.R."/>
            <person name="Brown S.J."/>
        </authorList>
    </citation>
    <scope>GENOME REANNOTATION</scope>
    <source>
        <strain evidence="13 14">Georgia GA2</strain>
    </source>
</reference>
<feature type="transmembrane region" description="Helical" evidence="12">
    <location>
        <begin position="562"/>
        <end position="579"/>
    </location>
</feature>
<evidence type="ECO:0000256" key="7">
    <source>
        <dbReference type="ARBA" id="ARBA00023053"/>
    </source>
</evidence>
<dbReference type="InterPro" id="IPR038377">
    <property type="entry name" value="Na/Glc_symporter_sf"/>
</dbReference>
<dbReference type="PROSITE" id="PS50283">
    <property type="entry name" value="NA_SOLUT_SYMP_3"/>
    <property type="match status" value="1"/>
</dbReference>
<feature type="transmembrane region" description="Helical" evidence="12">
    <location>
        <begin position="114"/>
        <end position="133"/>
    </location>
</feature>
<keyword evidence="14" id="KW-1185">Reference proteome</keyword>
<gene>
    <name evidence="13" type="primary">AUGUSTUS-3.0.2_02521</name>
    <name evidence="13" type="ORF">TcasGA2_TC002521</name>
</gene>
<dbReference type="InterPro" id="IPR001734">
    <property type="entry name" value="Na/solute_symporter"/>
</dbReference>
<evidence type="ECO:0000313" key="13">
    <source>
        <dbReference type="EMBL" id="EEZ99752.2"/>
    </source>
</evidence>
<feature type="transmembrane region" description="Helical" evidence="12">
    <location>
        <begin position="400"/>
        <end position="422"/>
    </location>
</feature>
<dbReference type="Gene3D" id="1.20.1730.10">
    <property type="entry name" value="Sodium/glucose cotransporter"/>
    <property type="match status" value="3"/>
</dbReference>
<feature type="transmembrane region" description="Helical" evidence="12">
    <location>
        <begin position="309"/>
        <end position="330"/>
    </location>
</feature>
<feature type="transmembrane region" description="Helical" evidence="12">
    <location>
        <begin position="183"/>
        <end position="201"/>
    </location>
</feature>
<evidence type="ECO:0000256" key="4">
    <source>
        <dbReference type="ARBA" id="ARBA00022475"/>
    </source>
</evidence>
<feature type="transmembrane region" description="Helical" evidence="12">
    <location>
        <begin position="633"/>
        <end position="651"/>
    </location>
</feature>
<dbReference type="InterPro" id="IPR051163">
    <property type="entry name" value="Sodium:Solute_Symporter_SSF"/>
</dbReference>
<feature type="transmembrane region" description="Helical" evidence="12">
    <location>
        <begin position="38"/>
        <end position="62"/>
    </location>
</feature>
<dbReference type="Proteomes" id="UP000007266">
    <property type="component" value="Linkage group 3"/>
</dbReference>
<feature type="transmembrane region" description="Helical" evidence="12">
    <location>
        <begin position="145"/>
        <end position="163"/>
    </location>
</feature>
<evidence type="ECO:0000256" key="6">
    <source>
        <dbReference type="ARBA" id="ARBA00022989"/>
    </source>
</evidence>
<feature type="transmembrane region" description="Helical" evidence="12">
    <location>
        <begin position="530"/>
        <end position="555"/>
    </location>
</feature>
<evidence type="ECO:0000256" key="1">
    <source>
        <dbReference type="ARBA" id="ARBA00004651"/>
    </source>
</evidence>
<keyword evidence="6 12" id="KW-1133">Transmembrane helix</keyword>
<organism evidence="13 14">
    <name type="scientific">Tribolium castaneum</name>
    <name type="common">Red flour beetle</name>
    <dbReference type="NCBI Taxonomy" id="7070"/>
    <lineage>
        <taxon>Eukaryota</taxon>
        <taxon>Metazoa</taxon>
        <taxon>Ecdysozoa</taxon>
        <taxon>Arthropoda</taxon>
        <taxon>Hexapoda</taxon>
        <taxon>Insecta</taxon>
        <taxon>Pterygota</taxon>
        <taxon>Neoptera</taxon>
        <taxon>Endopterygota</taxon>
        <taxon>Coleoptera</taxon>
        <taxon>Polyphaga</taxon>
        <taxon>Cucujiformia</taxon>
        <taxon>Tenebrionidae</taxon>
        <taxon>Tenebrionidae incertae sedis</taxon>
        <taxon>Tribolium</taxon>
    </lineage>
</organism>
<dbReference type="PANTHER" id="PTHR42985:SF21">
    <property type="entry name" value="SODIUM-DEPENDENT MULTIVITAMIN TRANSPORTER-LIKE PROTEIN"/>
    <property type="match status" value="1"/>
</dbReference>
<evidence type="ECO:0000313" key="14">
    <source>
        <dbReference type="Proteomes" id="UP000007266"/>
    </source>
</evidence>
<accession>D6WH58</accession>
<evidence type="ECO:0000256" key="2">
    <source>
        <dbReference type="ARBA" id="ARBA00006434"/>
    </source>
</evidence>
<evidence type="ECO:0000256" key="5">
    <source>
        <dbReference type="ARBA" id="ARBA00022692"/>
    </source>
</evidence>
<name>D6WH58_TRICA</name>
<dbReference type="GO" id="GO:0015293">
    <property type="term" value="F:symporter activity"/>
    <property type="evidence" value="ECO:0000318"/>
    <property type="project" value="GO_Central"/>
</dbReference>
<dbReference type="eggNOG" id="KOG2349">
    <property type="taxonomic scope" value="Eukaryota"/>
</dbReference>
<feature type="transmembrane region" description="Helical" evidence="12">
    <location>
        <begin position="83"/>
        <end position="102"/>
    </location>
</feature>
<dbReference type="EMBL" id="KQ971330">
    <property type="protein sequence ID" value="EEZ99752.2"/>
    <property type="molecule type" value="Genomic_DNA"/>
</dbReference>
<evidence type="ECO:0000256" key="11">
    <source>
        <dbReference type="RuleBase" id="RU362091"/>
    </source>
</evidence>
<keyword evidence="4" id="KW-1003">Cell membrane</keyword>
<evidence type="ECO:0000256" key="9">
    <source>
        <dbReference type="ARBA" id="ARBA00023136"/>
    </source>
</evidence>
<dbReference type="GO" id="GO:0005886">
    <property type="term" value="C:plasma membrane"/>
    <property type="evidence" value="ECO:0007669"/>
    <property type="project" value="UniProtKB-SubCell"/>
</dbReference>
<protein>
    <submittedName>
        <fullName evidence="13">Sodium-dependent multivitamin transporter-like Protein</fullName>
    </submittedName>
</protein>
<evidence type="ECO:0000256" key="12">
    <source>
        <dbReference type="SAM" id="Phobius"/>
    </source>
</evidence>
<comment type="similarity">
    <text evidence="2 11">Belongs to the sodium:solute symporter (SSF) (TC 2.A.21) family.</text>
</comment>
<keyword evidence="3" id="KW-0813">Transport</keyword>
<proteinExistence type="inferred from homology"/>
<feature type="transmembrane region" description="Helical" evidence="12">
    <location>
        <begin position="342"/>
        <end position="358"/>
    </location>
</feature>
<keyword evidence="10" id="KW-0739">Sodium transport</keyword>
<dbReference type="Pfam" id="PF00474">
    <property type="entry name" value="SSF"/>
    <property type="match status" value="3"/>
</dbReference>
<dbReference type="PANTHER" id="PTHR42985">
    <property type="entry name" value="SODIUM-COUPLED MONOCARBOXYLATE TRANSPORTER"/>
    <property type="match status" value="1"/>
</dbReference>
<dbReference type="AlphaFoldDB" id="D6WH58"/>
<keyword evidence="7" id="KW-0915">Sodium</keyword>
<dbReference type="HOGENOM" id="CLU_018808_11_1_1"/>
<evidence type="ECO:0000256" key="10">
    <source>
        <dbReference type="ARBA" id="ARBA00023201"/>
    </source>
</evidence>